<reference evidence="2 3" key="1">
    <citation type="submission" date="2019-04" db="EMBL/GenBank/DDBJ databases">
        <title>Trinickia sp. 7GSK02, isolated from subtropical forest soil.</title>
        <authorList>
            <person name="Gao Z.-H."/>
            <person name="Qiu L.-H."/>
        </authorList>
    </citation>
    <scope>NUCLEOTIDE SEQUENCE [LARGE SCALE GENOMIC DNA]</scope>
    <source>
        <strain evidence="2 3">7GSK02</strain>
    </source>
</reference>
<dbReference type="OrthoDB" id="8894266at2"/>
<gene>
    <name evidence="2" type="ORF">FAZ69_20550</name>
</gene>
<keyword evidence="3" id="KW-1185">Reference proteome</keyword>
<dbReference type="Proteomes" id="UP000305539">
    <property type="component" value="Unassembled WGS sequence"/>
</dbReference>
<name>A0A4U1HX65_9BURK</name>
<feature type="domain" description="Putative Flp pilus-assembly TadG-like N-terminal" evidence="1">
    <location>
        <begin position="20"/>
        <end position="66"/>
    </location>
</feature>
<sequence>MREAAMPHATTRPRNRAERGSVTLFFLLFLIPLLMFGAFAIDLARVAVVRNELQNAADAAALAGAANLMSNSATSPSTSGTPSWTSASTAATSGISLNASDGVTLSTDTVQYGYWNVSGTPSSMQSSTLTLSSYDTNDVPAVQVTVTRQTSVNGGPIGLLLAHLFGVSSTTGSATAVAIMAAPGTVNAGGLFPVALDKCIYDQYWNSSTNQPLIDPTTGAPYEFEITNGQTYGTSSCSAGQWTSFLVQASDTPTIRTLIADGNPSAISIGNSIWLEPGAKTTLYSSVPTGTTVLMPVATLTSSNTYVQVVAFAAFYIDNSCGGSSKYIQGHFVANYKISVSTSGVGPPFGAYTPPRLAL</sequence>
<evidence type="ECO:0000313" key="2">
    <source>
        <dbReference type="EMBL" id="TKC86252.1"/>
    </source>
</evidence>
<dbReference type="InterPro" id="IPR028087">
    <property type="entry name" value="Tad_N"/>
</dbReference>
<accession>A0A4U1HX65</accession>
<dbReference type="Pfam" id="PF13400">
    <property type="entry name" value="Tad"/>
    <property type="match status" value="1"/>
</dbReference>
<dbReference type="RefSeq" id="WP_136896935.1">
    <property type="nucleotide sequence ID" value="NZ_SWJE01000011.1"/>
</dbReference>
<dbReference type="EMBL" id="SWJE01000011">
    <property type="protein sequence ID" value="TKC86252.1"/>
    <property type="molecule type" value="Genomic_DNA"/>
</dbReference>
<evidence type="ECO:0000259" key="1">
    <source>
        <dbReference type="Pfam" id="PF13400"/>
    </source>
</evidence>
<dbReference type="AlphaFoldDB" id="A0A4U1HX65"/>
<evidence type="ECO:0000313" key="3">
    <source>
        <dbReference type="Proteomes" id="UP000305539"/>
    </source>
</evidence>
<organism evidence="2 3">
    <name type="scientific">Trinickia terrae</name>
    <dbReference type="NCBI Taxonomy" id="2571161"/>
    <lineage>
        <taxon>Bacteria</taxon>
        <taxon>Pseudomonadati</taxon>
        <taxon>Pseudomonadota</taxon>
        <taxon>Betaproteobacteria</taxon>
        <taxon>Burkholderiales</taxon>
        <taxon>Burkholderiaceae</taxon>
        <taxon>Trinickia</taxon>
    </lineage>
</organism>
<protein>
    <submittedName>
        <fullName evidence="2">Pilus assembly protein TadE</fullName>
    </submittedName>
</protein>
<comment type="caution">
    <text evidence="2">The sequence shown here is derived from an EMBL/GenBank/DDBJ whole genome shotgun (WGS) entry which is preliminary data.</text>
</comment>
<proteinExistence type="predicted"/>